<evidence type="ECO:0000313" key="2">
    <source>
        <dbReference type="EMBL" id="EJW02461.1"/>
    </source>
</evidence>
<evidence type="ECO:0000256" key="1">
    <source>
        <dbReference type="SAM" id="Phobius"/>
    </source>
</evidence>
<dbReference type="VEuPathDB" id="MicrosporidiaDB:EDEG_03134"/>
<keyword evidence="1" id="KW-0472">Membrane</keyword>
<dbReference type="InParanoid" id="J9D3Q3"/>
<sequence length="106" mass="12997">MVNIVLFIIFTNFYSKLNIYFIRILNKGLVWYIIPQLRILLLYFKLFQTTKTLKIIKKNIHDSIFLLEIHKYFQTNNYIYTTENFLKLFIAFIDQLINIQMDYLTK</sequence>
<evidence type="ECO:0000313" key="3">
    <source>
        <dbReference type="Proteomes" id="UP000003163"/>
    </source>
</evidence>
<accession>J9D3Q3</accession>
<protein>
    <recommendedName>
        <fullName evidence="4">Transmembrane protein</fullName>
    </recommendedName>
</protein>
<reference evidence="3" key="2">
    <citation type="submission" date="2015-07" db="EMBL/GenBank/DDBJ databases">
        <title>Contrasting host-pathogen interactions and genome evolution in two generalist and specialist microsporidian pathogens of mosquitoes.</title>
        <authorList>
            <consortium name="The Broad Institute Genomics Platform"/>
            <consortium name="The Broad Institute Genome Sequencing Center for Infectious Disease"/>
            <person name="Cuomo C.A."/>
            <person name="Sanscrainte N.D."/>
            <person name="Goldberg J.M."/>
            <person name="Heiman D."/>
            <person name="Young S."/>
            <person name="Zeng Q."/>
            <person name="Becnel J.J."/>
            <person name="Birren B.W."/>
        </authorList>
    </citation>
    <scope>NUCLEOTIDE SEQUENCE [LARGE SCALE GENOMIC DNA]</scope>
    <source>
        <strain evidence="3">USNM 41457</strain>
    </source>
</reference>
<feature type="transmembrane region" description="Helical" evidence="1">
    <location>
        <begin position="29"/>
        <end position="47"/>
    </location>
</feature>
<dbReference type="HOGENOM" id="CLU_2223245_0_0_1"/>
<name>J9D3Q3_EDHAE</name>
<gene>
    <name evidence="2" type="ORF">EDEG_03134</name>
</gene>
<evidence type="ECO:0008006" key="4">
    <source>
        <dbReference type="Google" id="ProtNLM"/>
    </source>
</evidence>
<keyword evidence="1" id="KW-0812">Transmembrane</keyword>
<keyword evidence="3" id="KW-1185">Reference proteome</keyword>
<organism evidence="2 3">
    <name type="scientific">Edhazardia aedis (strain USNM 41457)</name>
    <name type="common">Microsporidian parasite</name>
    <dbReference type="NCBI Taxonomy" id="1003232"/>
    <lineage>
        <taxon>Eukaryota</taxon>
        <taxon>Fungi</taxon>
        <taxon>Fungi incertae sedis</taxon>
        <taxon>Microsporidia</taxon>
        <taxon>Edhazardia</taxon>
    </lineage>
</organism>
<dbReference type="AlphaFoldDB" id="J9D3Q3"/>
<dbReference type="Proteomes" id="UP000003163">
    <property type="component" value="Unassembled WGS sequence"/>
</dbReference>
<keyword evidence="1" id="KW-1133">Transmembrane helix</keyword>
<proteinExistence type="predicted"/>
<dbReference type="EMBL" id="AFBI03000070">
    <property type="protein sequence ID" value="EJW02461.1"/>
    <property type="molecule type" value="Genomic_DNA"/>
</dbReference>
<comment type="caution">
    <text evidence="2">The sequence shown here is derived from an EMBL/GenBank/DDBJ whole genome shotgun (WGS) entry which is preliminary data.</text>
</comment>
<reference evidence="2 3" key="1">
    <citation type="submission" date="2011-08" db="EMBL/GenBank/DDBJ databases">
        <authorList>
            <person name="Liu Z.J."/>
            <person name="Shi F.L."/>
            <person name="Lu J.Q."/>
            <person name="Li M."/>
            <person name="Wang Z.L."/>
        </authorList>
    </citation>
    <scope>NUCLEOTIDE SEQUENCE [LARGE SCALE GENOMIC DNA]</scope>
    <source>
        <strain evidence="2 3">USNM 41457</strain>
    </source>
</reference>